<name>A0A0M4TL56_9NOSO</name>
<dbReference type="GO" id="GO:0003677">
    <property type="term" value="F:DNA binding"/>
    <property type="evidence" value="ECO:0007669"/>
    <property type="project" value="InterPro"/>
</dbReference>
<feature type="domain" description="Tyr recombinase" evidence="2">
    <location>
        <begin position="196"/>
        <end position="384"/>
    </location>
</feature>
<dbReference type="GO" id="GO:0006310">
    <property type="term" value="P:DNA recombination"/>
    <property type="evidence" value="ECO:0007669"/>
    <property type="project" value="UniProtKB-KW"/>
</dbReference>
<protein>
    <recommendedName>
        <fullName evidence="2">Tyr recombinase domain-containing protein</fullName>
    </recommendedName>
</protein>
<dbReference type="STRING" id="224013.ACX27_14920"/>
<dbReference type="Pfam" id="PF12167">
    <property type="entry name" value="Arm-DNA-bind_2"/>
    <property type="match status" value="1"/>
</dbReference>
<dbReference type="KEGG" id="npz:ACX27_14920"/>
<dbReference type="InterPro" id="IPR013762">
    <property type="entry name" value="Integrase-like_cat_sf"/>
</dbReference>
<reference evidence="3 4" key="2">
    <citation type="journal article" date="2016" name="Genome Announc.">
        <title>Draft Genome Sequence of the N2-Fixing Cyanobacterium Nostoc piscinale CENA21, Isolated from the Brazilian Amazon Floodplain.</title>
        <authorList>
            <person name="Leao T."/>
            <person name="Guimaraes P.I."/>
            <person name="de Melo A.G."/>
            <person name="Ramos R.T."/>
            <person name="Leao P.N."/>
            <person name="Silva A."/>
            <person name="Fiore M.F."/>
            <person name="Schneider M.P."/>
        </authorList>
    </citation>
    <scope>NUCLEOTIDE SEQUENCE [LARGE SCALE GENOMIC DNA]</scope>
    <source>
        <strain evidence="3 4">CENA21</strain>
    </source>
</reference>
<dbReference type="PROSITE" id="PS51898">
    <property type="entry name" value="TYR_RECOMBINASE"/>
    <property type="match status" value="1"/>
</dbReference>
<gene>
    <name evidence="3" type="ORF">ACX27_14920</name>
</gene>
<dbReference type="AlphaFoldDB" id="A0A0M4TL56"/>
<dbReference type="InterPro" id="IPR022000">
    <property type="entry name" value="Min27-like_integrase_DNA_bind"/>
</dbReference>
<dbReference type="Gene3D" id="1.10.443.10">
    <property type="entry name" value="Intergrase catalytic core"/>
    <property type="match status" value="1"/>
</dbReference>
<keyword evidence="1" id="KW-0233">DNA recombination</keyword>
<accession>A0A0M4TL56</accession>
<dbReference type="RefSeq" id="WP_062293882.1">
    <property type="nucleotide sequence ID" value="NZ_CP012036.1"/>
</dbReference>
<dbReference type="EMBL" id="CP012036">
    <property type="protein sequence ID" value="ALF53849.1"/>
    <property type="molecule type" value="Genomic_DNA"/>
</dbReference>
<dbReference type="GO" id="GO:0015074">
    <property type="term" value="P:DNA integration"/>
    <property type="evidence" value="ECO:0007669"/>
    <property type="project" value="InterPro"/>
</dbReference>
<keyword evidence="4" id="KW-1185">Reference proteome</keyword>
<dbReference type="InterPro" id="IPR002104">
    <property type="entry name" value="Integrase_catalytic"/>
</dbReference>
<dbReference type="InterPro" id="IPR011010">
    <property type="entry name" value="DNA_brk_join_enz"/>
</dbReference>
<organism evidence="3 4">
    <name type="scientific">Nostoc piscinale CENA21</name>
    <dbReference type="NCBI Taxonomy" id="224013"/>
    <lineage>
        <taxon>Bacteria</taxon>
        <taxon>Bacillati</taxon>
        <taxon>Cyanobacteriota</taxon>
        <taxon>Cyanophyceae</taxon>
        <taxon>Nostocales</taxon>
        <taxon>Nostocaceae</taxon>
        <taxon>Nostoc</taxon>
    </lineage>
</organism>
<dbReference type="Proteomes" id="UP000062645">
    <property type="component" value="Chromosome"/>
</dbReference>
<reference evidence="4" key="1">
    <citation type="submission" date="2015-07" db="EMBL/GenBank/DDBJ databases">
        <title>Genome Of Nitrogen-Fixing Cyanobacterium Nostoc piscinale CENA21 From Solimoes/Amazon River Floodplain Sediments And Comparative Genomics To Uncover Biosynthetic Natural Products Potential.</title>
        <authorList>
            <person name="Leao T.F."/>
            <person name="Leao P.N."/>
            <person name="Guimaraes P.I."/>
            <person name="de Melo A.G.C."/>
            <person name="Ramos R.T.J."/>
            <person name="Silva A."/>
            <person name="Fiore M.F."/>
            <person name="Schneider M.P.C."/>
        </authorList>
    </citation>
    <scope>NUCLEOTIDE SEQUENCE [LARGE SCALE GENOMIC DNA]</scope>
    <source>
        <strain evidence="4">CENA21</strain>
    </source>
</reference>
<evidence type="ECO:0000313" key="3">
    <source>
        <dbReference type="EMBL" id="ALF53849.1"/>
    </source>
</evidence>
<evidence type="ECO:0000256" key="1">
    <source>
        <dbReference type="ARBA" id="ARBA00023172"/>
    </source>
</evidence>
<dbReference type="PATRIC" id="fig|224013.5.peg.3599"/>
<dbReference type="OrthoDB" id="421803at2"/>
<evidence type="ECO:0000259" key="2">
    <source>
        <dbReference type="PROSITE" id="PS51898"/>
    </source>
</evidence>
<sequence>MKKSKSVNHTSRASKGTANIQVNGKYLRIQMPRHLYAGKQKYLTLGLIDTTENWTIAEAKLQEIQRDIDYDNFDVTLDKYQLPAKSSTSIKDDEPDKKLTFKEMLEVFEKKYFLKRKKGRKSQDSFSQYRQFIIRAFQFKDNFDFYLSKEDIDKAIYSTEAGSSTRNRTVVSLKVFLACFKFEYEFESGLTAGYKPEKRVLPNDGEIIDAWHKIQLEGESCHKRHKGNAESWGWIFAVIATYGLRPHEVLAIDYEKSFQPPHFPIYINEKITGGTKTGSRLVYPLPYKWVEHFDIVKPKTKYIDESRELFQTKIRTFADRFGERLKTKGINFRAYDLRHRYAIRGRELGLDSHELAKWMGHTLDEHTQTYQKYWTDNSHSIIYKAGLRRIEELERTKNGGLSISELEMELKKAEILIAQLEAELCLRKKLAEK</sequence>
<dbReference type="SUPFAM" id="SSF56349">
    <property type="entry name" value="DNA breaking-rejoining enzymes"/>
    <property type="match status" value="1"/>
</dbReference>
<evidence type="ECO:0000313" key="4">
    <source>
        <dbReference type="Proteomes" id="UP000062645"/>
    </source>
</evidence>
<proteinExistence type="predicted"/>